<name>E9SFL1_RUMAL</name>
<feature type="transmembrane region" description="Helical" evidence="1">
    <location>
        <begin position="29"/>
        <end position="52"/>
    </location>
</feature>
<dbReference type="STRING" id="246199.CUS_7809"/>
<reference evidence="2 3" key="1">
    <citation type="submission" date="2011-02" db="EMBL/GenBank/DDBJ databases">
        <authorList>
            <person name="Nelson K.E."/>
            <person name="Sutton G."/>
            <person name="Torralba M."/>
            <person name="Durkin S."/>
            <person name="Harkins D."/>
            <person name="Montgomery R."/>
            <person name="Ziemer C."/>
            <person name="Klaassens E."/>
            <person name="Ocuiv P."/>
            <person name="Morrison M."/>
        </authorList>
    </citation>
    <scope>NUCLEOTIDE SEQUENCE [LARGE SCALE GENOMIC DNA]</scope>
    <source>
        <strain evidence="2 3">8</strain>
    </source>
</reference>
<sequence length="128" mass="13575">MDIVGICAFALTAVFVCKSVESDAREIKLLLVTVAAVIIFVKAAGSLGSIFAEIRSLFYEGDADPQYVRILLKALGICYLTDFASGICRDSGENTLASQTLMAGKTALLITSLPMLEALIGVIKTLLV</sequence>
<dbReference type="AlphaFoldDB" id="E9SFL1"/>
<keyword evidence="1" id="KW-1133">Transmembrane helix</keyword>
<dbReference type="eggNOG" id="ENOG5032SJW">
    <property type="taxonomic scope" value="Bacteria"/>
</dbReference>
<organism evidence="2 3">
    <name type="scientific">Ruminococcus albus 8</name>
    <dbReference type="NCBI Taxonomy" id="246199"/>
    <lineage>
        <taxon>Bacteria</taxon>
        <taxon>Bacillati</taxon>
        <taxon>Bacillota</taxon>
        <taxon>Clostridia</taxon>
        <taxon>Eubacteriales</taxon>
        <taxon>Oscillospiraceae</taxon>
        <taxon>Ruminococcus</taxon>
    </lineage>
</organism>
<keyword evidence="1" id="KW-0812">Transmembrane</keyword>
<evidence type="ECO:0000313" key="2">
    <source>
        <dbReference type="EMBL" id="EGC01766.1"/>
    </source>
</evidence>
<gene>
    <name evidence="2" type="ORF">CUS_7809</name>
</gene>
<keyword evidence="1" id="KW-0472">Membrane</keyword>
<proteinExistence type="predicted"/>
<comment type="caution">
    <text evidence="2">The sequence shown here is derived from an EMBL/GenBank/DDBJ whole genome shotgun (WGS) entry which is preliminary data.</text>
</comment>
<protein>
    <submittedName>
        <fullName evidence="2">Putative stage III sporulation protein AD</fullName>
    </submittedName>
</protein>
<dbReference type="InterPro" id="IPR025664">
    <property type="entry name" value="Spore_III_AC/AD"/>
</dbReference>
<dbReference type="Proteomes" id="UP000004259">
    <property type="component" value="Unassembled WGS sequence"/>
</dbReference>
<dbReference type="EMBL" id="ADKM02000122">
    <property type="protein sequence ID" value="EGC01766.1"/>
    <property type="molecule type" value="Genomic_DNA"/>
</dbReference>
<dbReference type="RefSeq" id="WP_002852040.1">
    <property type="nucleotide sequence ID" value="NZ_ADKM02000122.1"/>
</dbReference>
<evidence type="ECO:0000313" key="3">
    <source>
        <dbReference type="Proteomes" id="UP000004259"/>
    </source>
</evidence>
<dbReference type="Pfam" id="PF06686">
    <property type="entry name" value="SpoIIIAC"/>
    <property type="match status" value="1"/>
</dbReference>
<accession>E9SFL1</accession>
<keyword evidence="3" id="KW-1185">Reference proteome</keyword>
<evidence type="ECO:0000256" key="1">
    <source>
        <dbReference type="SAM" id="Phobius"/>
    </source>
</evidence>